<keyword evidence="3" id="KW-1185">Reference proteome</keyword>
<accession>A0ABR0SCY2</accession>
<protein>
    <submittedName>
        <fullName evidence="2">Uncharacterized protein</fullName>
    </submittedName>
</protein>
<dbReference type="Proteomes" id="UP001338125">
    <property type="component" value="Unassembled WGS sequence"/>
</dbReference>
<reference evidence="2 3" key="1">
    <citation type="submission" date="2024-01" db="EMBL/GenBank/DDBJ databases">
        <title>Complete genome of Cladobotryum mycophilum ATHUM6906.</title>
        <authorList>
            <person name="Christinaki A.C."/>
            <person name="Myridakis A.I."/>
            <person name="Kouvelis V.N."/>
        </authorList>
    </citation>
    <scope>NUCLEOTIDE SEQUENCE [LARGE SCALE GENOMIC DNA]</scope>
    <source>
        <strain evidence="2 3">ATHUM6906</strain>
    </source>
</reference>
<name>A0ABR0SCY2_9HYPO</name>
<sequence length="890" mass="100140">MNRDVERWKSEGNRISTIRRTQAGIEEVSGRIQRMIDEHNYRVQSLSAEELVAAPGAIPLSAQPPPPRLNTTTRINLSTSPIAGSESNNESKMATSPTNMNLSLPNSMKEALAHRNVDALTIFLEKRFSQVANGDYAWIAELKEVGYAYAEIAQLLYERTHDSPWIYFEPTDIPFAEILPTHHLAGCAHCFSSASPRNDLVSWQTLKLNTEREVIQKIEKLCGLGGVCPSSRDTEHWNGTAEFKEQYLTVLLRHRVLQSRSPTVLDTLELLIRVTENFVTAIRVVQDAGFCCDSFTVLRVCATTSHNNCPELRLSRITFDLAMEMTRYLRRLYLPANDPRRKQAINSLQIVSRDIISHAIGDLNVRDTDDIEDIFHIASLAIQFLCIGFLSYAQAHIGMLQPFFLDTPLRQIVLLGTELSSTPNMYITASLVKLTCLAGMCQGPVLAFHGPGPLEGTPEIPLVGKYDVRAFPRDVLDTWGPGELVSGLNNMELPLAMKIGGGYISPPARADGTGKYHWDHSIKLSASSPALNLDAEIVIGGLVTVNTICRNDEQICWIASLGKFEELGTYRSYSESIEYQFGLQGGPEHLAIFANNVWAKQRGKTVKAKNLEREDNMLVPFLDYYWGVRVSFCTGVAQRVLLRHLVADLLPAFAKTLVSMKDSNLWADLGSNHRIIERFRGTNATQQSLQAWLSSLPEDLNKFILNLIRQILETLKDTGLSPCGTHFVVAWPQDGVVNRCFRIPLDEHNKWTPMLADSDDCATFAYMSNVCLEAGEITCRGPNPTWQGRICLLETAVLCPASTEPWNLRHEQTYFFHKLDNNLFWVRAQRDMARGALPVILTRLDSIRSLPSDIMRRLLFNEERKRQRRLREKDCVSVRAEVVSVWSIKI</sequence>
<proteinExistence type="predicted"/>
<evidence type="ECO:0000256" key="1">
    <source>
        <dbReference type="SAM" id="MobiDB-lite"/>
    </source>
</evidence>
<organism evidence="2 3">
    <name type="scientific">Cladobotryum mycophilum</name>
    <dbReference type="NCBI Taxonomy" id="491253"/>
    <lineage>
        <taxon>Eukaryota</taxon>
        <taxon>Fungi</taxon>
        <taxon>Dikarya</taxon>
        <taxon>Ascomycota</taxon>
        <taxon>Pezizomycotina</taxon>
        <taxon>Sordariomycetes</taxon>
        <taxon>Hypocreomycetidae</taxon>
        <taxon>Hypocreales</taxon>
        <taxon>Hypocreaceae</taxon>
        <taxon>Cladobotryum</taxon>
    </lineage>
</organism>
<comment type="caution">
    <text evidence="2">The sequence shown here is derived from an EMBL/GenBank/DDBJ whole genome shotgun (WGS) entry which is preliminary data.</text>
</comment>
<gene>
    <name evidence="2" type="ORF">PT974_07957</name>
</gene>
<evidence type="ECO:0000313" key="2">
    <source>
        <dbReference type="EMBL" id="KAK5989701.1"/>
    </source>
</evidence>
<feature type="region of interest" description="Disordered" evidence="1">
    <location>
        <begin position="79"/>
        <end position="101"/>
    </location>
</feature>
<dbReference type="EMBL" id="JAVFKD010000014">
    <property type="protein sequence ID" value="KAK5989701.1"/>
    <property type="molecule type" value="Genomic_DNA"/>
</dbReference>
<evidence type="ECO:0000313" key="3">
    <source>
        <dbReference type="Proteomes" id="UP001338125"/>
    </source>
</evidence>